<feature type="signal peptide" evidence="2">
    <location>
        <begin position="1"/>
        <end position="22"/>
    </location>
</feature>
<proteinExistence type="predicted"/>
<evidence type="ECO:0000313" key="4">
    <source>
        <dbReference type="Proteomes" id="UP001152321"/>
    </source>
</evidence>
<evidence type="ECO:0008006" key="5">
    <source>
        <dbReference type="Google" id="ProtNLM"/>
    </source>
</evidence>
<accession>A0ABT6DI96</accession>
<gene>
    <name evidence="3" type="ORF">NWE73_00550</name>
</gene>
<feature type="compositionally biased region" description="Polar residues" evidence="1">
    <location>
        <begin position="71"/>
        <end position="91"/>
    </location>
</feature>
<keyword evidence="4" id="KW-1185">Reference proteome</keyword>
<evidence type="ECO:0000256" key="2">
    <source>
        <dbReference type="SAM" id="SignalP"/>
    </source>
</evidence>
<evidence type="ECO:0000313" key="3">
    <source>
        <dbReference type="EMBL" id="MDG0814833.1"/>
    </source>
</evidence>
<dbReference type="Proteomes" id="UP001152321">
    <property type="component" value="Unassembled WGS sequence"/>
</dbReference>
<dbReference type="EMBL" id="JANRMI010000001">
    <property type="protein sequence ID" value="MDG0814833.1"/>
    <property type="molecule type" value="Genomic_DNA"/>
</dbReference>
<sequence>MKKILVAATILVSLGSAFSAFAQESKRSVNPGEDPNEAMTSQGAAVATVGECKECLARLKHMRLSDPTAAQPATGSGQNQGTGSKANEGTN</sequence>
<evidence type="ECO:0000256" key="1">
    <source>
        <dbReference type="SAM" id="MobiDB-lite"/>
    </source>
</evidence>
<organism evidence="3 4">
    <name type="scientific">Bdellovibrio svalbardensis</name>
    <dbReference type="NCBI Taxonomy" id="2972972"/>
    <lineage>
        <taxon>Bacteria</taxon>
        <taxon>Pseudomonadati</taxon>
        <taxon>Bdellovibrionota</taxon>
        <taxon>Bdellovibrionia</taxon>
        <taxon>Bdellovibrionales</taxon>
        <taxon>Pseudobdellovibrionaceae</taxon>
        <taxon>Bdellovibrio</taxon>
    </lineage>
</organism>
<name>A0ABT6DI96_9BACT</name>
<dbReference type="RefSeq" id="WP_277576318.1">
    <property type="nucleotide sequence ID" value="NZ_JANRMI010000001.1"/>
</dbReference>
<feature type="chain" id="PRO_5046233418" description="Secreted protein" evidence="2">
    <location>
        <begin position="23"/>
        <end position="91"/>
    </location>
</feature>
<feature type="region of interest" description="Disordered" evidence="1">
    <location>
        <begin position="63"/>
        <end position="91"/>
    </location>
</feature>
<comment type="caution">
    <text evidence="3">The sequence shown here is derived from an EMBL/GenBank/DDBJ whole genome shotgun (WGS) entry which is preliminary data.</text>
</comment>
<reference evidence="3" key="1">
    <citation type="submission" date="2022-08" db="EMBL/GenBank/DDBJ databases">
        <title>Novel Bdellovibrio Species Isolated from Svalbard: Designation Bdellovibrio svalbardensis.</title>
        <authorList>
            <person name="Mitchell R.J."/>
            <person name="Choi S.Y."/>
        </authorList>
    </citation>
    <scope>NUCLEOTIDE SEQUENCE</scope>
    <source>
        <strain evidence="3">PAP01</strain>
    </source>
</reference>
<keyword evidence="2" id="KW-0732">Signal</keyword>
<protein>
    <recommendedName>
        <fullName evidence="5">Secreted protein</fullName>
    </recommendedName>
</protein>